<dbReference type="RefSeq" id="WP_404543656.1">
    <property type="nucleotide sequence ID" value="NZ_JADIKJ010000001.1"/>
</dbReference>
<keyword evidence="1" id="KW-0812">Transmembrane</keyword>
<reference evidence="2 3" key="1">
    <citation type="submission" date="2020-10" db="EMBL/GenBank/DDBJ databases">
        <title>Phylogeny of dyella-like bacteria.</title>
        <authorList>
            <person name="Fu J."/>
        </authorList>
    </citation>
    <scope>NUCLEOTIDE SEQUENCE [LARGE SCALE GENOMIC DNA]</scope>
    <source>
        <strain evidence="2 3">JP1</strain>
    </source>
</reference>
<evidence type="ECO:0000313" key="2">
    <source>
        <dbReference type="EMBL" id="MFK2898723.1"/>
    </source>
</evidence>
<name>A0ABW8JC91_9GAMM</name>
<keyword evidence="1" id="KW-0472">Membrane</keyword>
<feature type="transmembrane region" description="Helical" evidence="1">
    <location>
        <begin position="213"/>
        <end position="240"/>
    </location>
</feature>
<proteinExistence type="predicted"/>
<feature type="transmembrane region" description="Helical" evidence="1">
    <location>
        <begin position="89"/>
        <end position="108"/>
    </location>
</feature>
<evidence type="ECO:0000313" key="3">
    <source>
        <dbReference type="Proteomes" id="UP001620461"/>
    </source>
</evidence>
<organism evidence="2 3">
    <name type="scientific">Dyella jejuensis</name>
    <dbReference type="NCBI Taxonomy" id="1432009"/>
    <lineage>
        <taxon>Bacteria</taxon>
        <taxon>Pseudomonadati</taxon>
        <taxon>Pseudomonadota</taxon>
        <taxon>Gammaproteobacteria</taxon>
        <taxon>Lysobacterales</taxon>
        <taxon>Rhodanobacteraceae</taxon>
        <taxon>Dyella</taxon>
    </lineage>
</organism>
<keyword evidence="3" id="KW-1185">Reference proteome</keyword>
<comment type="caution">
    <text evidence="2">The sequence shown here is derived from an EMBL/GenBank/DDBJ whole genome shotgun (WGS) entry which is preliminary data.</text>
</comment>
<protein>
    <submittedName>
        <fullName evidence="2">Uncharacterized protein</fullName>
    </submittedName>
</protein>
<sequence length="248" mass="26845">MGGAFDIPPVTPPLPIFRQTADLAEQELAMTREAEVVENINSTLTRFQRPTLSEIQTGSHVDCQKVYEGKICEQRATALERDGIMTSSLLIKISIGLAIFLVMSIYQIKKIREFTPSLLDFSQTTDISGVSSYLTSGRVGASLVDGKVFFCGAGYSGGDGPCRALAKLPKGSKITVAAATLKTSRGTILYAMNVKFNSQEVYKISPEKALREWLIGSCIGMAIMSVLSVSMYFVILIMALKPRGNANG</sequence>
<evidence type="ECO:0000256" key="1">
    <source>
        <dbReference type="SAM" id="Phobius"/>
    </source>
</evidence>
<dbReference type="Proteomes" id="UP001620461">
    <property type="component" value="Unassembled WGS sequence"/>
</dbReference>
<accession>A0ABW8JC91</accession>
<gene>
    <name evidence="2" type="ORF">ISP15_00030</name>
</gene>
<keyword evidence="1" id="KW-1133">Transmembrane helix</keyword>
<dbReference type="EMBL" id="JADIKJ010000001">
    <property type="protein sequence ID" value="MFK2898723.1"/>
    <property type="molecule type" value="Genomic_DNA"/>
</dbReference>